<accession>A0A7D6GAI8</accession>
<feature type="compositionally biased region" description="Basic and acidic residues" evidence="1">
    <location>
        <begin position="476"/>
        <end position="486"/>
    </location>
</feature>
<reference evidence="3" key="1">
    <citation type="submission" date="2020-08" db="EMBL/GenBank/DDBJ databases">
        <title>A bifunctional nitrone conjugated secondary metabolite targeting the ribosome.</title>
        <authorList>
            <person name="Limbrick E.M."/>
            <person name="Graf M."/>
            <person name="Derewacz D.K."/>
            <person name="Nguyen F."/>
            <person name="Spraggins J.M."/>
            <person name="Wieland M."/>
            <person name="Ynigez-Gutierrez A.E."/>
            <person name="Reisman B.J."/>
            <person name="Zinshteyn B."/>
            <person name="McCulloch K."/>
            <person name="Iverson T.M."/>
            <person name="Green R."/>
            <person name="Wilson D.N."/>
            <person name="Bachmann B.O."/>
        </authorList>
    </citation>
    <scope>NUCLEOTIDE SEQUENCE</scope>
    <source>
        <strain evidence="3">Africana</strain>
    </source>
</reference>
<proteinExistence type="predicted"/>
<sequence>MTADDRRLSPFTGYTRAHWAASADRMLLALRPYASVDHARIDLPGRASAYGRDSDSLEAFARSFLLAAIRLRGESGADPHGLAQWYADGLRAGTDPSSPTAWPRPDRLGQAKVEACSIALGLHLSRPWLWDLLTSGDRERIVAWLGTVVGQEYPPINWVWFQIVVETFLRSVGGPWSAEDVERGLRVHESLYRADGWYSDGPERAYDHYGGWALHVYPLLWAEMAGEFCPDGLRLAWRERLARFLDDAVCLIGADGSPLLQGRSLSYRFAAAAPFWVGAMTGASDLAPGVLRRACSGILAHFEANGVPDGRGLLTLGWHREWPAMAQSYSGPGSPYWAAKGMLGLALPADHPAWTEPEGPLPVERGDVAVALPVPGWLVSGTHRDGLVRIVNHGTDHSVPHDERADSPLYARLGYSTATLSPLVGAAVGDPSDNSATVVDGTGRFTHRNGFEALGCDLVDGVGRALSRARAHWVATEDDHGPDHGSGRRGAVRHGPTLTMGSLLRGAVEVRAARVDSSVGLDAATRLEFSGWPVAGDGPPEVRVLADPPGVEVTGDRLVSCLVGLVGLDAAEARRERHTSPLGEHVAVPLLRTARAPRVGGVYVAAVVLRGADAAQTALPTVTVRLDGTADTVTVRWPDGVTSTLSLPSCPSAEAT</sequence>
<evidence type="ECO:0000256" key="1">
    <source>
        <dbReference type="SAM" id="MobiDB-lite"/>
    </source>
</evidence>
<gene>
    <name evidence="3" type="ORF">HZU44_14410</name>
</gene>
<dbReference type="InterPro" id="IPR016624">
    <property type="entry name" value="UCP014753"/>
</dbReference>
<dbReference type="EMBL" id="CP058905">
    <property type="protein sequence ID" value="QLK01063.1"/>
    <property type="molecule type" value="Genomic_DNA"/>
</dbReference>
<feature type="domain" description="DUF2264" evidence="2">
    <location>
        <begin position="15"/>
        <end position="360"/>
    </location>
</feature>
<dbReference type="AlphaFoldDB" id="A0A7D6GAI8"/>
<protein>
    <submittedName>
        <fullName evidence="3">DUF2264 domain-containing protein</fullName>
    </submittedName>
</protein>
<dbReference type="Pfam" id="PF10022">
    <property type="entry name" value="DUF2264"/>
    <property type="match status" value="1"/>
</dbReference>
<dbReference type="InterPro" id="IPR049349">
    <property type="entry name" value="DUF2264_N"/>
</dbReference>
<name>A0A7D6GAI8_9ACTN</name>
<organism evidence="3">
    <name type="scientific">Micromonospora carbonacea</name>
    <dbReference type="NCBI Taxonomy" id="47853"/>
    <lineage>
        <taxon>Bacteria</taxon>
        <taxon>Bacillati</taxon>
        <taxon>Actinomycetota</taxon>
        <taxon>Actinomycetes</taxon>
        <taxon>Micromonosporales</taxon>
        <taxon>Micromonosporaceae</taxon>
        <taxon>Micromonospora</taxon>
    </lineage>
</organism>
<dbReference type="PANTHER" id="PTHR35339">
    <property type="entry name" value="LINALOOL DEHYDRATASE_ISOMERASE DOMAIN-CONTAINING PROTEIN"/>
    <property type="match status" value="1"/>
</dbReference>
<dbReference type="PANTHER" id="PTHR35339:SF4">
    <property type="entry name" value="LINALOOL DEHYDRATASE_ISOMERASE DOMAIN-CONTAINING PROTEIN"/>
    <property type="match status" value="1"/>
</dbReference>
<evidence type="ECO:0000313" key="3">
    <source>
        <dbReference type="EMBL" id="QLK01063.1"/>
    </source>
</evidence>
<feature type="region of interest" description="Disordered" evidence="1">
    <location>
        <begin position="476"/>
        <end position="495"/>
    </location>
</feature>
<evidence type="ECO:0000259" key="2">
    <source>
        <dbReference type="Pfam" id="PF10022"/>
    </source>
</evidence>